<dbReference type="STRING" id="1658174.A0A1J9RBD0"/>
<keyword evidence="4" id="KW-1185">Reference proteome</keyword>
<dbReference type="SUPFAM" id="SSF56112">
    <property type="entry name" value="Protein kinase-like (PK-like)"/>
    <property type="match status" value="1"/>
</dbReference>
<protein>
    <recommendedName>
        <fullName evidence="2">Fungal-type protein kinase domain-containing protein</fullName>
    </recommendedName>
</protein>
<accession>A0A1J9RBD0</accession>
<dbReference type="PANTHER" id="PTHR38248">
    <property type="entry name" value="FUNK1 6"/>
    <property type="match status" value="1"/>
</dbReference>
<dbReference type="InterPro" id="IPR040976">
    <property type="entry name" value="Pkinase_fungal"/>
</dbReference>
<feature type="domain" description="Fungal-type protein kinase" evidence="2">
    <location>
        <begin position="296"/>
        <end position="711"/>
    </location>
</feature>
<dbReference type="Pfam" id="PF17667">
    <property type="entry name" value="Pkinase_fungal"/>
    <property type="match status" value="1"/>
</dbReference>
<name>A0A1J9RBD0_9EURO</name>
<feature type="compositionally biased region" description="Low complexity" evidence="1">
    <location>
        <begin position="570"/>
        <end position="580"/>
    </location>
</feature>
<reference evidence="3 4" key="1">
    <citation type="submission" date="2015-08" db="EMBL/GenBank/DDBJ databases">
        <title>Emmonsia species relationships and genome sequence.</title>
        <authorList>
            <person name="Cuomo C.A."/>
            <person name="Schwartz I.S."/>
            <person name="Kenyon C."/>
            <person name="De Hoog G.S."/>
            <person name="Govender N.P."/>
            <person name="Botha A."/>
            <person name="Moreno L."/>
            <person name="De Vries M."/>
            <person name="Munoz J.F."/>
            <person name="Stielow J.B."/>
        </authorList>
    </citation>
    <scope>NUCLEOTIDE SEQUENCE [LARGE SCALE GENOMIC DNA]</scope>
    <source>
        <strain evidence="3 4">EI222</strain>
    </source>
</reference>
<dbReference type="InterPro" id="IPR011009">
    <property type="entry name" value="Kinase-like_dom_sf"/>
</dbReference>
<dbReference type="Gene3D" id="1.10.510.10">
    <property type="entry name" value="Transferase(Phosphotransferase) domain 1"/>
    <property type="match status" value="1"/>
</dbReference>
<evidence type="ECO:0000313" key="4">
    <source>
        <dbReference type="Proteomes" id="UP000242791"/>
    </source>
</evidence>
<comment type="caution">
    <text evidence="3">The sequence shown here is derived from an EMBL/GenBank/DDBJ whole genome shotgun (WGS) entry which is preliminary data.</text>
</comment>
<sequence length="810" mass="92714">MLWSNELRRVLTIDFHRSDIDRRPKKRWSIVYEARFRTLKKLYESRLIYDGADESLDQLYRNAISKLLSALQGEDAAYSLRSRMSDGDVASDLAQLFERLRKAKGHFRCDDYRPLVNLVIQRLPTESRNVETWNFDVWNAVFGLIDTVSRRTPPPPPHPTSSIQQTPWLRNTSSFVNSTEYRKHVDIVLKEELGEIHVDIRRFFDAYFGEIPQLTAVSQAVLEECEKGDSPFYREDEGWKGWPELAAERDVLKWLANIIAQLVRLAEAQEPSWKINRRPLAQPSQPLQGSVAERKLDVGFVDDLTATEDSRCHWSQILVPGELKNDPKYDRKSGARFDLGRYAREVLAAQDTRRFVLGFTLCGPFLRLWNFDRLGGTASEEFNINQDGLRFVSVILGFLLMSRKQLGFDPTIVATGTERYIEIEKNGTKERLIIDEIVGRTRCVAGRATTCWKVYCETDKSRTPLVVKDSWQYPERTEEGELLREAMAKGVKNVARYYHHETVRIDDKDDDVLAIRKGLSIPISKDEKGGFKATVRRNKSQRGQKRQGSSTGQKRSSDYVDMAFPPPPSKRTQSSSLSKSAGCSTRPNRVHRRIVIRDCGKPVYESSSKSTLLTGLAGCIEGYMSLHDEAGLLQCDISPRNLMVNEDKDNPSWPAFLIDLDLAIKTQRDGSSGARGKTGTRAFMAIGVLYGEKHCFMHDLESFFWVLFWICIHYDGPGKGSSVEEFEKWNYMNTGELARAKKGVISDESDFLRLAEDYFTPYYQSLIPCVNRLRRLVFPDGERWKKPNFNLSRNMIGTLHDAQDNSDTVN</sequence>
<dbReference type="OrthoDB" id="5584477at2759"/>
<dbReference type="AlphaFoldDB" id="A0A1J9RBD0"/>
<dbReference type="EMBL" id="LGTZ01000403">
    <property type="protein sequence ID" value="OJD25268.1"/>
    <property type="molecule type" value="Genomic_DNA"/>
</dbReference>
<evidence type="ECO:0000313" key="3">
    <source>
        <dbReference type="EMBL" id="OJD25268.1"/>
    </source>
</evidence>
<dbReference type="PANTHER" id="PTHR38248:SF2">
    <property type="entry name" value="FUNK1 11"/>
    <property type="match status" value="1"/>
</dbReference>
<proteinExistence type="predicted"/>
<dbReference type="VEuPathDB" id="FungiDB:ACJ73_03368"/>
<organism evidence="3 4">
    <name type="scientific">Blastomyces percursus</name>
    <dbReference type="NCBI Taxonomy" id="1658174"/>
    <lineage>
        <taxon>Eukaryota</taxon>
        <taxon>Fungi</taxon>
        <taxon>Dikarya</taxon>
        <taxon>Ascomycota</taxon>
        <taxon>Pezizomycotina</taxon>
        <taxon>Eurotiomycetes</taxon>
        <taxon>Eurotiomycetidae</taxon>
        <taxon>Onygenales</taxon>
        <taxon>Ajellomycetaceae</taxon>
        <taxon>Blastomyces</taxon>
    </lineage>
</organism>
<feature type="compositionally biased region" description="Basic residues" evidence="1">
    <location>
        <begin position="534"/>
        <end position="545"/>
    </location>
</feature>
<feature type="region of interest" description="Disordered" evidence="1">
    <location>
        <begin position="529"/>
        <end position="586"/>
    </location>
</feature>
<evidence type="ECO:0000259" key="2">
    <source>
        <dbReference type="Pfam" id="PF17667"/>
    </source>
</evidence>
<dbReference type="Proteomes" id="UP000242791">
    <property type="component" value="Unassembled WGS sequence"/>
</dbReference>
<evidence type="ECO:0000256" key="1">
    <source>
        <dbReference type="SAM" id="MobiDB-lite"/>
    </source>
</evidence>
<gene>
    <name evidence="3" type="ORF">ACJ73_03368</name>
</gene>